<dbReference type="EMBL" id="JAHBOH010000001">
    <property type="protein sequence ID" value="MBT0993317.1"/>
    <property type="molecule type" value="Genomic_DNA"/>
</dbReference>
<evidence type="ECO:0000313" key="3">
    <source>
        <dbReference type="Proteomes" id="UP000722125"/>
    </source>
</evidence>
<feature type="transmembrane region" description="Helical" evidence="1">
    <location>
        <begin position="992"/>
        <end position="1014"/>
    </location>
</feature>
<evidence type="ECO:0000256" key="1">
    <source>
        <dbReference type="SAM" id="Phobius"/>
    </source>
</evidence>
<organism evidence="2 3">
    <name type="scientific">Cellulomonas fulva</name>
    <dbReference type="NCBI Taxonomy" id="2835530"/>
    <lineage>
        <taxon>Bacteria</taxon>
        <taxon>Bacillati</taxon>
        <taxon>Actinomycetota</taxon>
        <taxon>Actinomycetes</taxon>
        <taxon>Micrococcales</taxon>
        <taxon>Cellulomonadaceae</taxon>
        <taxon>Cellulomonas</taxon>
    </lineage>
</organism>
<feature type="transmembrane region" description="Helical" evidence="1">
    <location>
        <begin position="328"/>
        <end position="350"/>
    </location>
</feature>
<feature type="transmembrane region" description="Helical" evidence="1">
    <location>
        <begin position="21"/>
        <end position="44"/>
    </location>
</feature>
<accession>A0ABS5TVY6</accession>
<feature type="transmembrane region" description="Helical" evidence="1">
    <location>
        <begin position="552"/>
        <end position="572"/>
    </location>
</feature>
<dbReference type="RefSeq" id="WP_214346644.1">
    <property type="nucleotide sequence ID" value="NZ_JAHBOH010000001.1"/>
</dbReference>
<feature type="transmembrane region" description="Helical" evidence="1">
    <location>
        <begin position="459"/>
        <end position="479"/>
    </location>
</feature>
<feature type="transmembrane region" description="Helical" evidence="1">
    <location>
        <begin position="935"/>
        <end position="958"/>
    </location>
</feature>
<feature type="transmembrane region" description="Helical" evidence="1">
    <location>
        <begin position="499"/>
        <end position="521"/>
    </location>
</feature>
<dbReference type="PANTHER" id="PTHR30572">
    <property type="entry name" value="MEMBRANE COMPONENT OF TRANSPORTER-RELATED"/>
    <property type="match status" value="1"/>
</dbReference>
<reference evidence="2 3" key="1">
    <citation type="submission" date="2021-05" db="EMBL/GenBank/DDBJ databases">
        <title>Description of Cellulomonas sp. DKR-3 sp. nov.</title>
        <authorList>
            <person name="Dahal R.H."/>
            <person name="Chaudhary D.K."/>
        </authorList>
    </citation>
    <scope>NUCLEOTIDE SEQUENCE [LARGE SCALE GENOMIC DNA]</scope>
    <source>
        <strain evidence="2 3">DKR-3</strain>
    </source>
</reference>
<proteinExistence type="predicted"/>
<name>A0ABS5TVY6_9CELL</name>
<protein>
    <recommendedName>
        <fullName evidence="4">ABC3 transporter permease protein domain-containing protein</fullName>
    </recommendedName>
</protein>
<dbReference type="InterPro" id="IPR050250">
    <property type="entry name" value="Macrolide_Exporter_MacB"/>
</dbReference>
<dbReference type="Proteomes" id="UP000722125">
    <property type="component" value="Unassembled WGS sequence"/>
</dbReference>
<keyword evidence="1" id="KW-1133">Transmembrane helix</keyword>
<dbReference type="PANTHER" id="PTHR30572:SF17">
    <property type="entry name" value="ABC3 TRANSPORTER PERMEASE PROTEIN DOMAIN-CONTAINING PROTEIN"/>
    <property type="match status" value="1"/>
</dbReference>
<gene>
    <name evidence="2" type="ORF">KIN34_03325</name>
</gene>
<keyword evidence="3" id="KW-1185">Reference proteome</keyword>
<comment type="caution">
    <text evidence="2">The sequence shown here is derived from an EMBL/GenBank/DDBJ whole genome shotgun (WGS) entry which is preliminary data.</text>
</comment>
<keyword evidence="1" id="KW-0472">Membrane</keyword>
<evidence type="ECO:0000313" key="2">
    <source>
        <dbReference type="EMBL" id="MBT0993317.1"/>
    </source>
</evidence>
<feature type="transmembrane region" description="Helical" evidence="1">
    <location>
        <begin position="421"/>
        <end position="447"/>
    </location>
</feature>
<feature type="transmembrane region" description="Helical" evidence="1">
    <location>
        <begin position="1034"/>
        <end position="1056"/>
    </location>
</feature>
<evidence type="ECO:0008006" key="4">
    <source>
        <dbReference type="Google" id="ProtNLM"/>
    </source>
</evidence>
<feature type="transmembrane region" description="Helical" evidence="1">
    <location>
        <begin position="371"/>
        <end position="401"/>
    </location>
</feature>
<sequence>MPDRRRPSHGPAWRRAAAQRALLGAVLLVTVLGSALVGTGALLVGPGLWTAVDSAAAAAERSAAAPAEQGTGRADLVTVTAGTTDTRDASDAVPPGARTTVDELRPLLLDALAPLDATLSVWVSTPPARLPGDAVRRGYLLDADTLTEHATLVQGRWPAAGTGTAAAPLEVAVPRATAELLGLTVGDALTLGATPGTPSGAGTGGTGGTALVVVGVLEPDASSSWRRDRLRGAGTDTGGALALTGPFVVPTGALLAEDAPVGRLSVEADAELTGHPRALGPVARRLTLLDDAVGTALGDDVAYATVDAALPRLVDDGRGRLTLTTSTVLTALLLVVTLTGAALALLARLLAARRSADTALLVDRGASRRQLAAAAGVEGLVLSLAATVLAVPLAAAGYALLTRVGPAADAWELASPLRLDAAAWGLLVGCVAACTLALATVGVVLAVRGAGGGRPRRHAAAGTVARSGADVLLVALAVLGYQQLRAHRLSLDAPDPVLVLAPALCLVAAAALTLRAVGPVARVAEVAARRGRGLAVPLAGWQVARGRTAAGVFLAALAASSATFAVSFQATWVTSQHDQADAAVGADVRVAADGSPGQGERLAGSATSAVPDDVALVVAAAANRSVTLGSRAGGGRLVAIDTRQAGTLVRGRLDDGAGWAGLTAGLPPDEPVAALVVHGDRVPVEVTGGFADADGTAPASVSLVLEGEHGERVVVPGPDVVLDGRPHRGTVVAPADATWRVIGAHVVVEGGTDLPEAAEARLEVAVRVPGAQPSAGTWTAFGDADALTGQAVATTAADAIGFTAAVSVFSLGFSTVDVVVAGFPPTARVPVLAAAPLADALGLAPGDTLDLGVGGTVLPAVVDGIAPYVPAAGDEAAVLADVDAVSRALIERGELGTVDDEWWIATAHPDEVAAATGGTSRTALGRDLATGPLHAAAPVALGLLVVAAVVLALAGAGARELGVAHERTLEAARLRALGVPRRMLTATATARHVLVTVLALGLGVLAGAVLALALGPALVVARDGGAPVPPAVAVWPGGAEAAVLAVLVVGCVLVGLPPARALARRSTASSLRTGDAG</sequence>
<keyword evidence="1" id="KW-0812">Transmembrane</keyword>